<comment type="caution">
    <text evidence="2">The sequence shown here is derived from an EMBL/GenBank/DDBJ whole genome shotgun (WGS) entry which is preliminary data.</text>
</comment>
<accession>A0ABW4FBG8</accession>
<dbReference type="RefSeq" id="WP_344722214.1">
    <property type="nucleotide sequence ID" value="NZ_BAAAUS010000009.1"/>
</dbReference>
<dbReference type="EMBL" id="JBHUCO010000063">
    <property type="protein sequence ID" value="MFD1523400.1"/>
    <property type="molecule type" value="Genomic_DNA"/>
</dbReference>
<dbReference type="Proteomes" id="UP001597114">
    <property type="component" value="Unassembled WGS sequence"/>
</dbReference>
<feature type="compositionally biased region" description="Polar residues" evidence="1">
    <location>
        <begin position="1"/>
        <end position="13"/>
    </location>
</feature>
<sequence>MASRAGPQTSSRPDTSKVLREDALDDQFPHPLDTGWPLAAFMIAPTIASGGLGRGRQAAEGG</sequence>
<proteinExistence type="predicted"/>
<name>A0ABW4FBG8_9PSEU</name>
<protein>
    <submittedName>
        <fullName evidence="2">Uncharacterized protein</fullName>
    </submittedName>
</protein>
<gene>
    <name evidence="2" type="ORF">ACFSJD_38360</name>
</gene>
<evidence type="ECO:0000313" key="3">
    <source>
        <dbReference type="Proteomes" id="UP001597114"/>
    </source>
</evidence>
<evidence type="ECO:0000256" key="1">
    <source>
        <dbReference type="SAM" id="MobiDB-lite"/>
    </source>
</evidence>
<reference evidence="3" key="1">
    <citation type="journal article" date="2019" name="Int. J. Syst. Evol. Microbiol.">
        <title>The Global Catalogue of Microorganisms (GCM) 10K type strain sequencing project: providing services to taxonomists for standard genome sequencing and annotation.</title>
        <authorList>
            <consortium name="The Broad Institute Genomics Platform"/>
            <consortium name="The Broad Institute Genome Sequencing Center for Infectious Disease"/>
            <person name="Wu L."/>
            <person name="Ma J."/>
        </authorList>
    </citation>
    <scope>NUCLEOTIDE SEQUENCE [LARGE SCALE GENOMIC DNA]</scope>
    <source>
        <strain evidence="3">CCM 7043</strain>
    </source>
</reference>
<keyword evidence="3" id="KW-1185">Reference proteome</keyword>
<feature type="region of interest" description="Disordered" evidence="1">
    <location>
        <begin position="1"/>
        <end position="31"/>
    </location>
</feature>
<evidence type="ECO:0000313" key="2">
    <source>
        <dbReference type="EMBL" id="MFD1523400.1"/>
    </source>
</evidence>
<organism evidence="2 3">
    <name type="scientific">Pseudonocardia yunnanensis</name>
    <dbReference type="NCBI Taxonomy" id="58107"/>
    <lineage>
        <taxon>Bacteria</taxon>
        <taxon>Bacillati</taxon>
        <taxon>Actinomycetota</taxon>
        <taxon>Actinomycetes</taxon>
        <taxon>Pseudonocardiales</taxon>
        <taxon>Pseudonocardiaceae</taxon>
        <taxon>Pseudonocardia</taxon>
    </lineage>
</organism>